<dbReference type="EMBL" id="SIZZ01000001">
    <property type="protein sequence ID" value="TBR39094.1"/>
    <property type="molecule type" value="Genomic_DNA"/>
</dbReference>
<reference evidence="1 2" key="1">
    <citation type="submission" date="2019-02" db="EMBL/GenBank/DDBJ databases">
        <title>Dyella amyloliquefaciens sp. nov., isolated from forest soil.</title>
        <authorList>
            <person name="Gao Z.-H."/>
            <person name="Qiu L.-H."/>
        </authorList>
    </citation>
    <scope>NUCLEOTIDE SEQUENCE [LARGE SCALE GENOMIC DNA]</scope>
    <source>
        <strain evidence="1 2">KACC 12748</strain>
    </source>
</reference>
<dbReference type="RefSeq" id="WP_131149901.1">
    <property type="nucleotide sequence ID" value="NZ_SIZZ01000001.1"/>
</dbReference>
<evidence type="ECO:0000313" key="1">
    <source>
        <dbReference type="EMBL" id="TBR39094.1"/>
    </source>
</evidence>
<evidence type="ECO:0000313" key="2">
    <source>
        <dbReference type="Proteomes" id="UP000293025"/>
    </source>
</evidence>
<protein>
    <submittedName>
        <fullName evidence="1">Uncharacterized protein</fullName>
    </submittedName>
</protein>
<dbReference type="Proteomes" id="UP000293025">
    <property type="component" value="Unassembled WGS sequence"/>
</dbReference>
<comment type="caution">
    <text evidence="1">The sequence shown here is derived from an EMBL/GenBank/DDBJ whole genome shotgun (WGS) entry which is preliminary data.</text>
</comment>
<gene>
    <name evidence="1" type="ORF">EYV96_02295</name>
</gene>
<sequence>MTIDGKQVGDRGIITQEIIDRAEDLSVKIDKKEFAGPDRTYQVSYAVAVFPGGDIFDSKHPFALRIDRTAPGGEGLGEIDFPNDIEDHGLTSERLDELGDVLEGAIPDYFDRMIGDVIQPYLGDDIPVDPIKITAVNIDQFPVARFTRKHLLDAGGKGIVKFYYRVTDRAGNISQRSTETRLRLFLVDEPINLTAPGIAAMHDGSTPGVIVEKEARDGVAVSIPQYTHVAPGDEIILDWAGVRLPPVTVRASDIKPGEPATPLFYIIASYADIQAANEQSRYAAEVMYIVRRGREIMSESTLVVVNLSIPGGPDPDPGTPINENLHAPRVRGKASGQDNNLTPEDSIAGANVFIRTTTTEMPPSVAFAKDDVIQLSWHGSPAGAPYVVREDDIGGDIVIEVDADTIGLGGSGLIEVQYKATRNNEPDPGSNTALSPVQGVRVTLKGDLPGGGKLDVGLFTEANENNAIGYAAANSDGGTPFVMPHYRNKKPGDILFVHFVGNDRLDGSGKIIEGSRFTHTHFVSGNDADTASTVVIPTVHLLEIEYGSAHAYYTASNEYGVVRADDAFVYMDTRHGSNDLPPSVKAFA</sequence>
<proteinExistence type="predicted"/>
<name>A0ABY1YU73_9GAMM</name>
<keyword evidence="2" id="KW-1185">Reference proteome</keyword>
<organism evidence="1 2">
    <name type="scientific">Dyella terrae</name>
    <dbReference type="NCBI Taxonomy" id="522259"/>
    <lineage>
        <taxon>Bacteria</taxon>
        <taxon>Pseudomonadati</taxon>
        <taxon>Pseudomonadota</taxon>
        <taxon>Gammaproteobacteria</taxon>
        <taxon>Lysobacterales</taxon>
        <taxon>Rhodanobacteraceae</taxon>
        <taxon>Dyella</taxon>
    </lineage>
</organism>
<accession>A0ABY1YU73</accession>